<dbReference type="AlphaFoldDB" id="A0A8T8K539"/>
<accession>A0A8T8K539</accession>
<evidence type="ECO:0000313" key="3">
    <source>
        <dbReference type="EMBL" id="QUH22605.1"/>
    </source>
</evidence>
<proteinExistence type="predicted"/>
<name>A0A8T8K539_9EURY</name>
<dbReference type="CDD" id="cd09873">
    <property type="entry name" value="PIN_Pae0151-like"/>
    <property type="match status" value="1"/>
</dbReference>
<dbReference type="EMBL" id="CP058560">
    <property type="protein sequence ID" value="QUH22605.1"/>
    <property type="molecule type" value="Genomic_DNA"/>
</dbReference>
<dbReference type="SUPFAM" id="SSF88723">
    <property type="entry name" value="PIN domain-like"/>
    <property type="match status" value="1"/>
</dbReference>
<dbReference type="OrthoDB" id="269293at2157"/>
<dbReference type="RefSeq" id="WP_211533549.1">
    <property type="nucleotide sequence ID" value="NZ_CP058560.1"/>
</dbReference>
<dbReference type="Proteomes" id="UP000681041">
    <property type="component" value="Chromosome"/>
</dbReference>
<keyword evidence="1" id="KW-0460">Magnesium</keyword>
<gene>
    <name evidence="3" type="ORF">HYG87_01885</name>
</gene>
<organism evidence="3 4">
    <name type="scientific">Methanobacterium alkalithermotolerans</name>
    <dbReference type="NCBI Taxonomy" id="2731220"/>
    <lineage>
        <taxon>Archaea</taxon>
        <taxon>Methanobacteriati</taxon>
        <taxon>Methanobacteriota</taxon>
        <taxon>Methanomada group</taxon>
        <taxon>Methanobacteria</taxon>
        <taxon>Methanobacteriales</taxon>
        <taxon>Methanobacteriaceae</taxon>
        <taxon>Methanobacterium</taxon>
    </lineage>
</organism>
<dbReference type="GeneID" id="64819475"/>
<reference evidence="3" key="1">
    <citation type="submission" date="2020-07" db="EMBL/GenBank/DDBJ databases">
        <title>Methanobacterium. sp. MethCan genome.</title>
        <authorList>
            <person name="Postec A."/>
            <person name="Quemeneur M."/>
        </authorList>
    </citation>
    <scope>NUCLEOTIDE SEQUENCE</scope>
    <source>
        <strain evidence="3">MethCAN</strain>
    </source>
</reference>
<dbReference type="Pfam" id="PF01850">
    <property type="entry name" value="PIN"/>
    <property type="match status" value="1"/>
</dbReference>
<dbReference type="KEGG" id="meme:HYG87_01885"/>
<dbReference type="InterPro" id="IPR051619">
    <property type="entry name" value="TypeII_TA_RNase_PINc/VapC"/>
</dbReference>
<evidence type="ECO:0000313" key="4">
    <source>
        <dbReference type="Proteomes" id="UP000681041"/>
    </source>
</evidence>
<sequence length="133" mass="14944">MPDKYVLDSSIIAAVFFQEKSSSKAEQIVSSSELITLDLAMAEVSNVAWKRIKIFQDDPEIIYEALKNSVEFIKTACQVIRTEELIEDSFSIALNKNVTIYDALFLAASQKINVPLLTLDKRLAKTSQEVELL</sequence>
<dbReference type="PANTHER" id="PTHR35901">
    <property type="entry name" value="RIBONUCLEASE VAPC3"/>
    <property type="match status" value="1"/>
</dbReference>
<evidence type="ECO:0000256" key="1">
    <source>
        <dbReference type="ARBA" id="ARBA00022842"/>
    </source>
</evidence>
<protein>
    <submittedName>
        <fullName evidence="3">Type II toxin-antitoxin system VapC family toxin</fullName>
    </submittedName>
</protein>
<feature type="domain" description="PIN" evidence="2">
    <location>
        <begin position="5"/>
        <end position="126"/>
    </location>
</feature>
<evidence type="ECO:0000259" key="2">
    <source>
        <dbReference type="Pfam" id="PF01850"/>
    </source>
</evidence>
<keyword evidence="4" id="KW-1185">Reference proteome</keyword>
<dbReference type="InterPro" id="IPR002716">
    <property type="entry name" value="PIN_dom"/>
</dbReference>
<dbReference type="InterPro" id="IPR044153">
    <property type="entry name" value="PIN_Pae0151-like"/>
</dbReference>
<dbReference type="Gene3D" id="3.40.50.1010">
    <property type="entry name" value="5'-nuclease"/>
    <property type="match status" value="1"/>
</dbReference>
<dbReference type="PANTHER" id="PTHR35901:SF1">
    <property type="entry name" value="EXONUCLEASE VAPC9"/>
    <property type="match status" value="1"/>
</dbReference>
<dbReference type="InterPro" id="IPR029060">
    <property type="entry name" value="PIN-like_dom_sf"/>
</dbReference>